<protein>
    <submittedName>
        <fullName evidence="1">Uncharacterized protein</fullName>
    </submittedName>
</protein>
<keyword evidence="1" id="KW-0496">Mitochondrion</keyword>
<sequence>MSRANPIALRITSKTQSSMYIGVSKSYFYDHLKQNINIGKLTERLSKQIALPTNKLVKYNVANSDQFTVLTPHLLPINTACLAKQLFSTKYCLNKRRFCSAVLHYVRWLQDNFNKKYKRFNTSNASFKYKHDKPYRLRNLAVAAVSITDHRSKHAKKNYTQFCHITKANQIGGIYRYFLLNRFNGNIHKARPLLLPFAFPLPEAQRQGAKANQRQKSNVNFVNSLMGVSNLTLKSSTGPFAFALREPLPKAQRQAAKAKGNKKAGVGAQAKRIQLFDSKLLNMQNFKAGHNFVKPNNFSLLGNPAAVKANVLQKVEQLSCFRPNYGHMSYSMFLLASLSLLYWENRHINQVPAPISGISLTNQPGIVPQKALLSTEKAPRSNLTNPGGAGLFTKYCYVISPYSGLKKSNDSNFSKVQKHINLFRNTAKPVIPIELVISRSFCEPASLNYISALENRLSKSHFNINFSNALFRRASQTGFIANYTNTQTGLIRLKAQVIFEFLYTGSDRGESGVKQDDHSNQYMFNVRNQRPWLRKRSSIRL</sequence>
<accession>A0A7R6SBQ7</accession>
<geneLocation type="mitochondrion" evidence="1"/>
<organism evidence="1">
    <name type="scientific">Ulva compressa</name>
    <name type="common">Green alga</name>
    <name type="synonym">Enteromorpha compressa</name>
    <dbReference type="NCBI Taxonomy" id="63659"/>
    <lineage>
        <taxon>Eukaryota</taxon>
        <taxon>Viridiplantae</taxon>
        <taxon>Chlorophyta</taxon>
        <taxon>core chlorophytes</taxon>
        <taxon>Ulvophyceae</taxon>
        <taxon>OUU clade</taxon>
        <taxon>Ulvales</taxon>
        <taxon>Ulvaceae</taxon>
        <taxon>Ulva</taxon>
    </lineage>
</organism>
<name>A0A7R6SBQ7_ULVCO</name>
<gene>
    <name evidence="1" type="primary">orf541</name>
</gene>
<evidence type="ECO:0000313" key="1">
    <source>
        <dbReference type="EMBL" id="AZP40154.1"/>
    </source>
</evidence>
<reference evidence="1" key="1">
    <citation type="submission" date="2018-02" db="EMBL/GenBank/DDBJ databases">
        <title>The complete mitochondrial genome sequence of the green macroalga Ulva compressa (Ucom2).</title>
        <authorList>
            <person name="Liu F."/>
            <person name="Melton J.T. III."/>
        </authorList>
    </citation>
    <scope>NUCLEOTIDE SEQUENCE</scope>
    <source>
        <strain evidence="1">Ucom2</strain>
    </source>
</reference>
<dbReference type="EMBL" id="MH013469">
    <property type="protein sequence ID" value="AZP40154.1"/>
    <property type="molecule type" value="Genomic_DNA"/>
</dbReference>
<dbReference type="AlphaFoldDB" id="A0A7R6SBQ7"/>
<proteinExistence type="predicted"/>